<evidence type="ECO:0008006" key="4">
    <source>
        <dbReference type="Google" id="ProtNLM"/>
    </source>
</evidence>
<keyword evidence="1" id="KW-0732">Signal</keyword>
<proteinExistence type="predicted"/>
<evidence type="ECO:0000313" key="3">
    <source>
        <dbReference type="Proteomes" id="UP000527143"/>
    </source>
</evidence>
<evidence type="ECO:0000256" key="1">
    <source>
        <dbReference type="SAM" id="SignalP"/>
    </source>
</evidence>
<dbReference type="AlphaFoldDB" id="A0A840YNS9"/>
<sequence>MTHAALLLLLCANCAAPAAGLDPQRLVRPLPRQVQRFITRRNGCDHFRGEEPYDADRNAEISRQLTRLCTGTDAELARLKRRHAHNPAVQRALAGYELQAE</sequence>
<dbReference type="Proteomes" id="UP000527143">
    <property type="component" value="Unassembled WGS sequence"/>
</dbReference>
<name>A0A840YNS9_9SPHN</name>
<feature type="signal peptide" evidence="1">
    <location>
        <begin position="1"/>
        <end position="18"/>
    </location>
</feature>
<keyword evidence="3" id="KW-1185">Reference proteome</keyword>
<feature type="chain" id="PRO_5032703159" description="UrcA family protein" evidence="1">
    <location>
        <begin position="19"/>
        <end position="101"/>
    </location>
</feature>
<protein>
    <recommendedName>
        <fullName evidence="4">UrcA family protein</fullName>
    </recommendedName>
</protein>
<accession>A0A840YNS9</accession>
<gene>
    <name evidence="2" type="ORF">FHT02_002951</name>
</gene>
<dbReference type="RefSeq" id="WP_184088963.1">
    <property type="nucleotide sequence ID" value="NZ_JACIJF010000009.1"/>
</dbReference>
<comment type="caution">
    <text evidence="2">The sequence shown here is derived from an EMBL/GenBank/DDBJ whole genome shotgun (WGS) entry which is preliminary data.</text>
</comment>
<dbReference type="EMBL" id="JACIJF010000009">
    <property type="protein sequence ID" value="MBB5711700.1"/>
    <property type="molecule type" value="Genomic_DNA"/>
</dbReference>
<evidence type="ECO:0000313" key="2">
    <source>
        <dbReference type="EMBL" id="MBB5711700.1"/>
    </source>
</evidence>
<reference evidence="2 3" key="1">
    <citation type="submission" date="2020-08" db="EMBL/GenBank/DDBJ databases">
        <title>Genomic Encyclopedia of Type Strains, Phase IV (KMG-IV): sequencing the most valuable type-strain genomes for metagenomic binning, comparative biology and taxonomic classification.</title>
        <authorList>
            <person name="Goeker M."/>
        </authorList>
    </citation>
    <scope>NUCLEOTIDE SEQUENCE [LARGE SCALE GENOMIC DNA]</scope>
    <source>
        <strain evidence="2 3">DSM 26736</strain>
    </source>
</reference>
<organism evidence="2 3">
    <name type="scientific">Sphingomonas xinjiangensis</name>
    <dbReference type="NCBI Taxonomy" id="643568"/>
    <lineage>
        <taxon>Bacteria</taxon>
        <taxon>Pseudomonadati</taxon>
        <taxon>Pseudomonadota</taxon>
        <taxon>Alphaproteobacteria</taxon>
        <taxon>Sphingomonadales</taxon>
        <taxon>Sphingomonadaceae</taxon>
        <taxon>Sphingomonas</taxon>
    </lineage>
</organism>